<keyword evidence="2" id="KW-1185">Reference proteome</keyword>
<reference evidence="1 2" key="1">
    <citation type="submission" date="2018-10" db="EMBL/GenBank/DDBJ databases">
        <title>Dokdonia luteus sp. nov., isolated from sea water.</title>
        <authorList>
            <person name="Zhou L.Y."/>
            <person name="Du Z.J."/>
        </authorList>
    </citation>
    <scope>NUCLEOTIDE SEQUENCE [LARGE SCALE GENOMIC DNA]</scope>
    <source>
        <strain evidence="1 2">SH27</strain>
    </source>
</reference>
<dbReference type="EMBL" id="REFV01000009">
    <property type="protein sequence ID" value="RMB57945.1"/>
    <property type="molecule type" value="Genomic_DNA"/>
</dbReference>
<proteinExistence type="predicted"/>
<dbReference type="InterPro" id="IPR032286">
    <property type="entry name" value="DUF4837"/>
</dbReference>
<dbReference type="Proteomes" id="UP000281985">
    <property type="component" value="Unassembled WGS sequence"/>
</dbReference>
<evidence type="ECO:0000313" key="1">
    <source>
        <dbReference type="EMBL" id="RMB57945.1"/>
    </source>
</evidence>
<organism evidence="1 2">
    <name type="scientific">Dokdonia sinensis</name>
    <dbReference type="NCBI Taxonomy" id="2479847"/>
    <lineage>
        <taxon>Bacteria</taxon>
        <taxon>Pseudomonadati</taxon>
        <taxon>Bacteroidota</taxon>
        <taxon>Flavobacteriia</taxon>
        <taxon>Flavobacteriales</taxon>
        <taxon>Flavobacteriaceae</taxon>
        <taxon>Dokdonia</taxon>
    </lineage>
</organism>
<dbReference type="OrthoDB" id="1115230at2"/>
<comment type="caution">
    <text evidence="1">The sequence shown here is derived from an EMBL/GenBank/DDBJ whole genome shotgun (WGS) entry which is preliminary data.</text>
</comment>
<dbReference type="AlphaFoldDB" id="A0A3M0FZL3"/>
<sequence>MIYHPFFKQLSVAFILVFLITACSEGEKKRTTARKLSSGRMNTINVVVENDAWKGAVGDSIRTVLAQPTLGLPVDEPIFTLKQLNHESFKGFPRENRLILYIQQGDSTGVVFKNDFYATPQTIAVVTGKDDAEVASLISENGSKIINELKAREISHRRNQISKSLKATDSLNSVFGLSLKFPTAYRYAAKEDNFFWMRKDLKNGDMNILVYEVPLKTIDQDTNTIARIIRMRDSVAGRKIPVDDGRFITQRDFAPYLNKTEIDGKPAWETRGLWEVDTDFLAGPFINYAIRDEENNRYVIIEGFIFSPSIDKRDNMTELEAILLTANLE</sequence>
<name>A0A3M0FZL3_9FLAO</name>
<dbReference type="RefSeq" id="WP_121917548.1">
    <property type="nucleotide sequence ID" value="NZ_REFV01000009.1"/>
</dbReference>
<accession>A0A3M0FZL3</accession>
<evidence type="ECO:0000313" key="2">
    <source>
        <dbReference type="Proteomes" id="UP000281985"/>
    </source>
</evidence>
<dbReference type="Pfam" id="PF16125">
    <property type="entry name" value="DUF4837"/>
    <property type="match status" value="1"/>
</dbReference>
<gene>
    <name evidence="1" type="ORF">EAX61_09970</name>
</gene>
<protein>
    <submittedName>
        <fullName evidence="1">DUF4837 family protein</fullName>
    </submittedName>
</protein>